<keyword evidence="6" id="KW-0479">Metal-binding</keyword>
<keyword evidence="11" id="KW-0472">Membrane</keyword>
<feature type="compositionally biased region" description="Low complexity" evidence="13">
    <location>
        <begin position="103"/>
        <end position="115"/>
    </location>
</feature>
<evidence type="ECO:0000256" key="1">
    <source>
        <dbReference type="ARBA" id="ARBA00000900"/>
    </source>
</evidence>
<dbReference type="Pfam" id="PF13639">
    <property type="entry name" value="zf-RING_2"/>
    <property type="match status" value="1"/>
</dbReference>
<dbReference type="InterPro" id="IPR001841">
    <property type="entry name" value="Znf_RING"/>
</dbReference>
<evidence type="ECO:0000256" key="9">
    <source>
        <dbReference type="ARBA" id="ARBA00022833"/>
    </source>
</evidence>
<proteinExistence type="predicted"/>
<evidence type="ECO:0000256" key="7">
    <source>
        <dbReference type="ARBA" id="ARBA00022771"/>
    </source>
</evidence>
<dbReference type="GO" id="GO:0008270">
    <property type="term" value="F:zinc ion binding"/>
    <property type="evidence" value="ECO:0007669"/>
    <property type="project" value="UniProtKB-KW"/>
</dbReference>
<evidence type="ECO:0000313" key="16">
    <source>
        <dbReference type="Proteomes" id="UP000626109"/>
    </source>
</evidence>
<dbReference type="EC" id="2.3.2.27" evidence="3"/>
<keyword evidence="8" id="KW-0833">Ubl conjugation pathway</keyword>
<dbReference type="EMBL" id="CAJNNW010033430">
    <property type="protein sequence ID" value="CAE8718856.1"/>
    <property type="molecule type" value="Genomic_DNA"/>
</dbReference>
<protein>
    <recommendedName>
        <fullName evidence="3">RING-type E3 ubiquitin transferase</fullName>
        <ecNumber evidence="3">2.3.2.27</ecNumber>
    </recommendedName>
</protein>
<evidence type="ECO:0000256" key="12">
    <source>
        <dbReference type="PROSITE-ProRule" id="PRU00175"/>
    </source>
</evidence>
<evidence type="ECO:0000256" key="8">
    <source>
        <dbReference type="ARBA" id="ARBA00022786"/>
    </source>
</evidence>
<feature type="domain" description="RING-type" evidence="14">
    <location>
        <begin position="707"/>
        <end position="748"/>
    </location>
</feature>
<dbReference type="GO" id="GO:0016020">
    <property type="term" value="C:membrane"/>
    <property type="evidence" value="ECO:0007669"/>
    <property type="project" value="UniProtKB-SubCell"/>
</dbReference>
<dbReference type="Proteomes" id="UP000626109">
    <property type="component" value="Unassembled WGS sequence"/>
</dbReference>
<feature type="compositionally biased region" description="Basic residues" evidence="13">
    <location>
        <begin position="666"/>
        <end position="675"/>
    </location>
</feature>
<dbReference type="PROSITE" id="PS50089">
    <property type="entry name" value="ZF_RING_2"/>
    <property type="match status" value="1"/>
</dbReference>
<dbReference type="GO" id="GO:0006511">
    <property type="term" value="P:ubiquitin-dependent protein catabolic process"/>
    <property type="evidence" value="ECO:0007669"/>
    <property type="project" value="TreeGrafter"/>
</dbReference>
<keyword evidence="4" id="KW-0808">Transferase</keyword>
<evidence type="ECO:0000256" key="11">
    <source>
        <dbReference type="ARBA" id="ARBA00023136"/>
    </source>
</evidence>
<feature type="compositionally biased region" description="Low complexity" evidence="13">
    <location>
        <begin position="36"/>
        <end position="62"/>
    </location>
</feature>
<evidence type="ECO:0000256" key="10">
    <source>
        <dbReference type="ARBA" id="ARBA00022989"/>
    </source>
</evidence>
<dbReference type="GO" id="GO:0061630">
    <property type="term" value="F:ubiquitin protein ligase activity"/>
    <property type="evidence" value="ECO:0007669"/>
    <property type="project" value="UniProtKB-EC"/>
</dbReference>
<evidence type="ECO:0000313" key="15">
    <source>
        <dbReference type="EMBL" id="CAE8718856.1"/>
    </source>
</evidence>
<keyword evidence="9" id="KW-0862">Zinc</keyword>
<dbReference type="Gene3D" id="3.30.40.10">
    <property type="entry name" value="Zinc/RING finger domain, C3HC4 (zinc finger)"/>
    <property type="match status" value="1"/>
</dbReference>
<name>A0A813L350_POLGL</name>
<gene>
    <name evidence="15" type="ORF">PGLA2088_LOCUS40319</name>
</gene>
<keyword evidence="7 12" id="KW-0863">Zinc-finger</keyword>
<evidence type="ECO:0000256" key="4">
    <source>
        <dbReference type="ARBA" id="ARBA00022679"/>
    </source>
</evidence>
<dbReference type="AlphaFoldDB" id="A0A813L350"/>
<evidence type="ECO:0000256" key="2">
    <source>
        <dbReference type="ARBA" id="ARBA00004141"/>
    </source>
</evidence>
<dbReference type="PANTHER" id="PTHR45977">
    <property type="entry name" value="TARGET OF ERK KINASE MPK-1"/>
    <property type="match status" value="1"/>
</dbReference>
<comment type="caution">
    <text evidence="15">The sequence shown here is derived from an EMBL/GenBank/DDBJ whole genome shotgun (WGS) entry which is preliminary data.</text>
</comment>
<feature type="region of interest" description="Disordered" evidence="13">
    <location>
        <begin position="650"/>
        <end position="684"/>
    </location>
</feature>
<evidence type="ECO:0000256" key="5">
    <source>
        <dbReference type="ARBA" id="ARBA00022692"/>
    </source>
</evidence>
<evidence type="ECO:0000256" key="3">
    <source>
        <dbReference type="ARBA" id="ARBA00012483"/>
    </source>
</evidence>
<dbReference type="SUPFAM" id="SSF57850">
    <property type="entry name" value="RING/U-box"/>
    <property type="match status" value="1"/>
</dbReference>
<evidence type="ECO:0000256" key="6">
    <source>
        <dbReference type="ARBA" id="ARBA00022723"/>
    </source>
</evidence>
<feature type="compositionally biased region" description="Basic and acidic residues" evidence="13">
    <location>
        <begin position="91"/>
        <end position="102"/>
    </location>
</feature>
<dbReference type="InterPro" id="IPR013083">
    <property type="entry name" value="Znf_RING/FYVE/PHD"/>
</dbReference>
<comment type="subcellular location">
    <subcellularLocation>
        <location evidence="2">Membrane</location>
        <topology evidence="2">Multi-pass membrane protein</topology>
    </subcellularLocation>
</comment>
<evidence type="ECO:0000259" key="14">
    <source>
        <dbReference type="PROSITE" id="PS50089"/>
    </source>
</evidence>
<keyword evidence="5" id="KW-0812">Transmembrane</keyword>
<feature type="region of interest" description="Disordered" evidence="13">
    <location>
        <begin position="75"/>
        <end position="118"/>
    </location>
</feature>
<organism evidence="15 16">
    <name type="scientific">Polarella glacialis</name>
    <name type="common">Dinoflagellate</name>
    <dbReference type="NCBI Taxonomy" id="89957"/>
    <lineage>
        <taxon>Eukaryota</taxon>
        <taxon>Sar</taxon>
        <taxon>Alveolata</taxon>
        <taxon>Dinophyceae</taxon>
        <taxon>Suessiales</taxon>
        <taxon>Suessiaceae</taxon>
        <taxon>Polarella</taxon>
    </lineage>
</organism>
<comment type="catalytic activity">
    <reaction evidence="1">
        <text>S-ubiquitinyl-[E2 ubiquitin-conjugating enzyme]-L-cysteine + [acceptor protein]-L-lysine = [E2 ubiquitin-conjugating enzyme]-L-cysteine + N(6)-ubiquitinyl-[acceptor protein]-L-lysine.</text>
        <dbReference type="EC" id="2.3.2.27"/>
    </reaction>
</comment>
<dbReference type="PANTHER" id="PTHR45977:SF4">
    <property type="entry name" value="RING-TYPE DOMAIN-CONTAINING PROTEIN"/>
    <property type="match status" value="1"/>
</dbReference>
<evidence type="ECO:0000256" key="13">
    <source>
        <dbReference type="SAM" id="MobiDB-lite"/>
    </source>
</evidence>
<keyword evidence="10" id="KW-1133">Transmembrane helix</keyword>
<dbReference type="SMART" id="SM00184">
    <property type="entry name" value="RING"/>
    <property type="match status" value="1"/>
</dbReference>
<sequence length="768" mass="82702">MAAAIPLMPGRMPTAAEDDDVQVLAVSTGTSAARRINNNNNNNNNSNNSSSNNNNNNHIINNNNNSRLLVRRQASGAISSTTGKVSSCTSADRRMRSRHFGESSRPGNSSGSRSSTTVATVCIGESASESLSRALQRGPTTLVPSSCGQQTPAVAVLDSTSLQHPLPVGTASVSRNRGTALEQIRMQRAWSGAVAECEEDATVLSSDDDLKDGPVRGVKRPASVTRETLASTLGVRGRQRPRLRIPGPRLRIPTERRAQSSSAIAVDDDEDDLVIETCRSFEEAFFGVVPAAMAIEGALLTVPRRAPRPIDTAFSSDRMIAQGTTLTFHQQAEAAPPEHLAVLSCKDPAARLQYQSISVPESRLRPCSPSATNAGGTSSSSSCVDFAAQIELPQRLSFPVPTDKPFALPEAVKEKPESLSIMLPETPQQEEELSALYVEHLRVSSGAGSCSACGILFSVGQLRLGYMPDSADADSGHADVRWVHAPACLTSDGLRVNSASEWVSFSPEVSNESKSRVLGVLGVLPPSLPELRPDRPVLRARLWRHGPAQFHRWARLQPAGPGMARRPPAGSSTASGLSAVAQEARVILANGWRVNQAHHVARRGPAGPVLNRDGEENRTTYLRVTDRQAPAGTAEDRLAAAELASREVRQRTAVAAARPGSERVRSGRGRGRGRGRGGAMPNGKISRELRRAAPVIHLVRDYGQEPCVICHEPMVAGEDVRTLPCLHAFHHYCIDRWLVVKACCPLDNMSTDELLARHRKMFQEMREL</sequence>
<feature type="region of interest" description="Disordered" evidence="13">
    <location>
        <begin position="30"/>
        <end position="62"/>
    </location>
</feature>
<dbReference type="GO" id="GO:0016567">
    <property type="term" value="P:protein ubiquitination"/>
    <property type="evidence" value="ECO:0007669"/>
    <property type="project" value="TreeGrafter"/>
</dbReference>
<reference evidence="15" key="1">
    <citation type="submission" date="2021-02" db="EMBL/GenBank/DDBJ databases">
        <authorList>
            <person name="Dougan E. K."/>
            <person name="Rhodes N."/>
            <person name="Thang M."/>
            <person name="Chan C."/>
        </authorList>
    </citation>
    <scope>NUCLEOTIDE SEQUENCE</scope>
</reference>
<accession>A0A813L350</accession>
<feature type="compositionally biased region" description="Polar residues" evidence="13">
    <location>
        <begin position="76"/>
        <end position="90"/>
    </location>
</feature>